<gene>
    <name evidence="2" type="ORF">E6C27_scaffold2406G00240</name>
</gene>
<dbReference type="EMBL" id="SSTE01004003">
    <property type="protein sequence ID" value="KAA0062867.1"/>
    <property type="molecule type" value="Genomic_DNA"/>
</dbReference>
<accession>A0A5A7V7B0</accession>
<organism evidence="2 3">
    <name type="scientific">Cucumis melo var. makuwa</name>
    <name type="common">Oriental melon</name>
    <dbReference type="NCBI Taxonomy" id="1194695"/>
    <lineage>
        <taxon>Eukaryota</taxon>
        <taxon>Viridiplantae</taxon>
        <taxon>Streptophyta</taxon>
        <taxon>Embryophyta</taxon>
        <taxon>Tracheophyta</taxon>
        <taxon>Spermatophyta</taxon>
        <taxon>Magnoliopsida</taxon>
        <taxon>eudicotyledons</taxon>
        <taxon>Gunneridae</taxon>
        <taxon>Pentapetalae</taxon>
        <taxon>rosids</taxon>
        <taxon>fabids</taxon>
        <taxon>Cucurbitales</taxon>
        <taxon>Cucurbitaceae</taxon>
        <taxon>Benincaseae</taxon>
        <taxon>Cucumis</taxon>
    </lineage>
</organism>
<protein>
    <submittedName>
        <fullName evidence="2">Zf-CCHC domain-containing protein</fullName>
    </submittedName>
</protein>
<dbReference type="Proteomes" id="UP000321393">
    <property type="component" value="Unassembled WGS sequence"/>
</dbReference>
<evidence type="ECO:0000256" key="1">
    <source>
        <dbReference type="SAM" id="MobiDB-lite"/>
    </source>
</evidence>
<feature type="region of interest" description="Disordered" evidence="1">
    <location>
        <begin position="132"/>
        <end position="151"/>
    </location>
</feature>
<reference evidence="2 3" key="1">
    <citation type="submission" date="2019-08" db="EMBL/GenBank/DDBJ databases">
        <title>Draft genome sequences of two oriental melons (Cucumis melo L. var makuwa).</title>
        <authorList>
            <person name="Kwon S.-Y."/>
        </authorList>
    </citation>
    <scope>NUCLEOTIDE SEQUENCE [LARGE SCALE GENOMIC DNA]</scope>
    <source>
        <strain evidence="3">cv. SW 3</strain>
        <tissue evidence="2">Leaf</tissue>
    </source>
</reference>
<sequence length="151" mass="17597">MLSCRKQGCEKKKLFDRVAQALSKSKKQFSIERLKALKATTFEWTTNPANVEKWLSMVEKCLGKFTKLAKYTTSYVVDEDEKCKRFEDGLRMAIRVPMMACTNWPTFSKLVEVTMRFESALAEEKKSFREKRLSKEPTRMRVASHSIHEVS</sequence>
<name>A0A5A7V7B0_CUCMM</name>
<proteinExistence type="predicted"/>
<evidence type="ECO:0000313" key="3">
    <source>
        <dbReference type="Proteomes" id="UP000321393"/>
    </source>
</evidence>
<comment type="caution">
    <text evidence="2">The sequence shown here is derived from an EMBL/GenBank/DDBJ whole genome shotgun (WGS) entry which is preliminary data.</text>
</comment>
<evidence type="ECO:0000313" key="2">
    <source>
        <dbReference type="EMBL" id="KAA0062867.1"/>
    </source>
</evidence>
<dbReference type="AlphaFoldDB" id="A0A5A7V7B0"/>